<keyword evidence="3" id="KW-0813">Transport</keyword>
<keyword evidence="9" id="KW-0408">Iron</keyword>
<comment type="cofactor">
    <cofactor evidence="1">
        <name>heme b</name>
        <dbReference type="ChEBI" id="CHEBI:60344"/>
    </cofactor>
</comment>
<dbReference type="GO" id="GO:0016491">
    <property type="term" value="F:oxidoreductase activity"/>
    <property type="evidence" value="ECO:0007669"/>
    <property type="project" value="InterPro"/>
</dbReference>
<feature type="transmembrane region" description="Helical" evidence="11">
    <location>
        <begin position="87"/>
        <end position="105"/>
    </location>
</feature>
<gene>
    <name evidence="13" type="ORF">IFM89_020886</name>
</gene>
<evidence type="ECO:0000256" key="10">
    <source>
        <dbReference type="ARBA" id="ARBA00023136"/>
    </source>
</evidence>
<dbReference type="GO" id="GO:0016020">
    <property type="term" value="C:membrane"/>
    <property type="evidence" value="ECO:0007669"/>
    <property type="project" value="UniProtKB-SubCell"/>
</dbReference>
<dbReference type="InterPro" id="IPR043205">
    <property type="entry name" value="CYB561/CYBRD1-like"/>
</dbReference>
<dbReference type="SMART" id="SM00665">
    <property type="entry name" value="B561"/>
    <property type="match status" value="1"/>
</dbReference>
<keyword evidence="6" id="KW-0479">Metal-binding</keyword>
<keyword evidence="5 11" id="KW-0812">Transmembrane</keyword>
<dbReference type="Proteomes" id="UP000631114">
    <property type="component" value="Unassembled WGS sequence"/>
</dbReference>
<keyword evidence="7" id="KW-0249">Electron transport</keyword>
<reference evidence="13 14" key="1">
    <citation type="submission" date="2020-10" db="EMBL/GenBank/DDBJ databases">
        <title>The Coptis chinensis genome and diversification of protoberbering-type alkaloids.</title>
        <authorList>
            <person name="Wang B."/>
            <person name="Shu S."/>
            <person name="Song C."/>
            <person name="Liu Y."/>
        </authorList>
    </citation>
    <scope>NUCLEOTIDE SEQUENCE [LARGE SCALE GENOMIC DNA]</scope>
    <source>
        <strain evidence="13">HL-2020</strain>
        <tissue evidence="13">Leaf</tissue>
    </source>
</reference>
<dbReference type="FunFam" id="1.20.120.1770:FF:000001">
    <property type="entry name" value="Cytochrome b reductase 1"/>
    <property type="match status" value="1"/>
</dbReference>
<name>A0A835MAE8_9MAGN</name>
<dbReference type="PROSITE" id="PS50939">
    <property type="entry name" value="CYTOCHROME_B561"/>
    <property type="match status" value="1"/>
</dbReference>
<evidence type="ECO:0000256" key="5">
    <source>
        <dbReference type="ARBA" id="ARBA00022692"/>
    </source>
</evidence>
<protein>
    <recommendedName>
        <fullName evidence="12">Cytochrome b561 domain-containing protein</fullName>
    </recommendedName>
</protein>
<feature type="domain" description="Cytochrome b561" evidence="12">
    <location>
        <begin position="1"/>
        <end position="146"/>
    </location>
</feature>
<evidence type="ECO:0000256" key="6">
    <source>
        <dbReference type="ARBA" id="ARBA00022723"/>
    </source>
</evidence>
<evidence type="ECO:0000256" key="4">
    <source>
        <dbReference type="ARBA" id="ARBA00022617"/>
    </source>
</evidence>
<evidence type="ECO:0000256" key="7">
    <source>
        <dbReference type="ARBA" id="ARBA00022982"/>
    </source>
</evidence>
<dbReference type="EMBL" id="JADFTS010000001">
    <property type="protein sequence ID" value="KAF9625300.1"/>
    <property type="molecule type" value="Genomic_DNA"/>
</dbReference>
<evidence type="ECO:0000313" key="14">
    <source>
        <dbReference type="Proteomes" id="UP000631114"/>
    </source>
</evidence>
<keyword evidence="8 11" id="KW-1133">Transmembrane helix</keyword>
<feature type="transmembrane region" description="Helical" evidence="11">
    <location>
        <begin position="15"/>
        <end position="36"/>
    </location>
</feature>
<dbReference type="OrthoDB" id="907479at2759"/>
<dbReference type="Gene3D" id="1.20.120.1770">
    <property type="match status" value="1"/>
</dbReference>
<feature type="transmembrane region" description="Helical" evidence="11">
    <location>
        <begin position="48"/>
        <end position="75"/>
    </location>
</feature>
<evidence type="ECO:0000256" key="2">
    <source>
        <dbReference type="ARBA" id="ARBA00004141"/>
    </source>
</evidence>
<comment type="caution">
    <text evidence="13">The sequence shown here is derived from an EMBL/GenBank/DDBJ whole genome shotgun (WGS) entry which is preliminary data.</text>
</comment>
<keyword evidence="10 11" id="KW-0472">Membrane</keyword>
<proteinExistence type="predicted"/>
<keyword evidence="4" id="KW-0349">Heme</keyword>
<comment type="subcellular location">
    <subcellularLocation>
        <location evidence="2">Membrane</location>
        <topology evidence="2">Multi-pass membrane protein</topology>
    </subcellularLocation>
</comment>
<dbReference type="Pfam" id="PF03188">
    <property type="entry name" value="Cytochrom_B561"/>
    <property type="match status" value="1"/>
</dbReference>
<evidence type="ECO:0000256" key="3">
    <source>
        <dbReference type="ARBA" id="ARBA00022448"/>
    </source>
</evidence>
<sequence length="151" mass="16957">MAFKTIPSNRKAPKLVHLILNTIALLVGIVGIYAVFKFHKELFIADMYALHSWLGMSTICLFGLQWLLGFFSFFFPGATQSARASLVPWHWFLGMVIFLMAICTAETGLLEKFTFLGLEREKEALVINFIGLLILLFGITVSLSVVLPRSK</sequence>
<evidence type="ECO:0000256" key="9">
    <source>
        <dbReference type="ARBA" id="ARBA00023004"/>
    </source>
</evidence>
<dbReference type="PANTHER" id="PTHR10106">
    <property type="entry name" value="CYTOCHROME B561-RELATED"/>
    <property type="match status" value="1"/>
</dbReference>
<keyword evidence="14" id="KW-1185">Reference proteome</keyword>
<organism evidence="13 14">
    <name type="scientific">Coptis chinensis</name>
    <dbReference type="NCBI Taxonomy" id="261450"/>
    <lineage>
        <taxon>Eukaryota</taxon>
        <taxon>Viridiplantae</taxon>
        <taxon>Streptophyta</taxon>
        <taxon>Embryophyta</taxon>
        <taxon>Tracheophyta</taxon>
        <taxon>Spermatophyta</taxon>
        <taxon>Magnoliopsida</taxon>
        <taxon>Ranunculales</taxon>
        <taxon>Ranunculaceae</taxon>
        <taxon>Coptidoideae</taxon>
        <taxon>Coptis</taxon>
    </lineage>
</organism>
<accession>A0A835MAE8</accession>
<dbReference type="AlphaFoldDB" id="A0A835MAE8"/>
<feature type="transmembrane region" description="Helical" evidence="11">
    <location>
        <begin position="125"/>
        <end position="147"/>
    </location>
</feature>
<evidence type="ECO:0000256" key="1">
    <source>
        <dbReference type="ARBA" id="ARBA00001970"/>
    </source>
</evidence>
<dbReference type="InterPro" id="IPR006593">
    <property type="entry name" value="Cyt_b561/ferric_Rdtase_TM"/>
</dbReference>
<dbReference type="GO" id="GO:0046872">
    <property type="term" value="F:metal ion binding"/>
    <property type="evidence" value="ECO:0007669"/>
    <property type="project" value="UniProtKB-KW"/>
</dbReference>
<evidence type="ECO:0000256" key="8">
    <source>
        <dbReference type="ARBA" id="ARBA00022989"/>
    </source>
</evidence>
<evidence type="ECO:0000256" key="11">
    <source>
        <dbReference type="SAM" id="Phobius"/>
    </source>
</evidence>
<evidence type="ECO:0000259" key="12">
    <source>
        <dbReference type="PROSITE" id="PS50939"/>
    </source>
</evidence>
<evidence type="ECO:0000313" key="13">
    <source>
        <dbReference type="EMBL" id="KAF9625300.1"/>
    </source>
</evidence>
<dbReference type="PANTHER" id="PTHR10106:SF43">
    <property type="entry name" value="CYTOCHROME B561 FAMILY PROTEIN, EXPRESSED"/>
    <property type="match status" value="1"/>
</dbReference>